<evidence type="ECO:0000256" key="6">
    <source>
        <dbReference type="ARBA" id="ARBA00022737"/>
    </source>
</evidence>
<dbReference type="GO" id="GO:0043041">
    <property type="term" value="P:amino acid activation for nonribosomal peptide biosynthetic process"/>
    <property type="evidence" value="ECO:0007669"/>
    <property type="project" value="TreeGrafter"/>
</dbReference>
<dbReference type="Gene3D" id="1.10.1200.10">
    <property type="entry name" value="ACP-like"/>
    <property type="match status" value="2"/>
</dbReference>
<keyword evidence="5" id="KW-0436">Ligase</keyword>
<dbReference type="CDD" id="cd19531">
    <property type="entry name" value="LCL_NRPS-like"/>
    <property type="match status" value="1"/>
</dbReference>
<feature type="domain" description="Carrier" evidence="10">
    <location>
        <begin position="971"/>
        <end position="1046"/>
    </location>
</feature>
<gene>
    <name evidence="11" type="ORF">ABXS70_06455</name>
</gene>
<dbReference type="Gene3D" id="3.40.50.980">
    <property type="match status" value="4"/>
</dbReference>
<dbReference type="Gene3D" id="3.30.559.10">
    <property type="entry name" value="Chloramphenicol acetyltransferase-like domain"/>
    <property type="match status" value="3"/>
</dbReference>
<sequence>MSNHEIDKIYPLTPTQEGILFHSLLEPDSEAYFEQVSFTIQGMLSIPTMQRSFTTLVERYDVLRTVFIYTEVEQPLQIVLNQCEPEMSFEDISTYPKEEQPRHIELVKARDLEHKFDLETGPLFRMTVFKLDQDIYQVVWRFHHIIMDGWCMGILAQDLFQIYEALDSNSPLRLAPVYPYSDYIRWLGEQDQQDALHYWSQYLEGYELRAVVPSLGGGEDRRGFDHRKFHFKWDEDTTLRLKKLAVQHQVTLSTVFHAIWGVLLQRYNDSEDVVFGSVVSGRPPELPGIESMVGLFINTVPLRIRTDKHTSFQELLAQVNESMLEANRYNYVSLADIQSKTVLKNQLIDHILVFENYPLETTGGDKGSLSIIDSNMVEHTNYNLDVTVFPEKELEVLFTYNGFLYDERFLHSLEGHLKRIVNMILDNDGVCLQDIEIISEQEKTVILTEFNNTEKEFRLDKPAHELFEEQAGFHPEKTALCYQDECLTYDQLNRKANRLARLFRQLGLEKGDFAAVMLDRSPLMVASILAIWKLGAAYIPVDPHYPQERKAGIIADSNARIVITLSGYVEDELKARYPGRFAEMDNLVLPEGEEAESNICIPAAMTDLAYTLFTSGSTGKPKGVLIEHLGMLNHIWAEAHDLHLSDEIVFAQTANHCFDISVWQLFGALVLGGTTVIYPYDLILAPERFIHQVIRDRVTLLEVVPSYLSVLLDIVQARSLRFESLKHLMITGEAVTPSLAARWFELCPGIKMVNAYGPAEASDDICQYVMNGAPENKGYVPIGKPLSNIRMYIVNKQMQLCPIGIVGEICVAGIAVGKGYLNNPEQTAKGFMEDPFTSRSGVRLYKTGDLGRWLPDGNVEFIGRKDQQIKIRGFRIELGEIEHRLSEHEQIQEAAVLVKGEVEKYLCAYYTAYIDLKASELKEYLTACLPDYMVPAIFVQLEDMPHNANGKINRGGLPEPITDRNEGEYAPARNDTERALVSIWTEILEIKRVSIEDNFFSLGGHSLKATILVSRIQGELGVDITVRDIFEYPTAALLAERIQELNGAVYEVESISSAPADDAYPVSPAQRRIYVLHTLEESESTAYNMPFAYQVKGDFDAVRLQDLINRLIDRHEVFRTSFRFADGDLVQIIHPEAVCMLEEVEMTDAGKEQIDEQIKSFIRPFSMEEAPLWRVQWLRTGQAEGVLLIDMHHIISDGLSGAILLNELERMYNDNDLLPLDIQYKDYAFWLNERLGGEKMKRHESYWLEQFRGELPLLNLPLDYRRPAVQRFNGRTLHLALSPELAGSLQKLAQDTGVTLFSVMLGAYCTLLSKYSGQEEIIVGTPAAGRNHPDVQNMLGMFINTVALRSFPKNQKTFRELVREVMDHTLSAIQHQDFPFERLVELLDLNRDTSRNPLFDTMFNLTDREKPEVSLGDLRLTPYELKNDISKFDLMLDVYADHTEISLDLQYNTDLFSELTAQQMGRHYLQLLHNLVTAPDIQLANVELLGLEERREIMSWGQGQKADYDFNRSVSQRFERFANEQPDSPAVKFAGRVWSYAELNAQANRIGRCLEKRLGGLPEEAITAVMLERSPDFIQSVLGIWKAGGAYVPIDPEYGVKRITGILKDSGAGVLITRSEYIRDGMEEQYEGVILCLDQALEEIETESPVNIGKLQRPDSLAYVLFTSGSTGKPKGVMIEHRGLLNHILAEADALTLDHGLVFAQNANICFDISVWQCFGALALGGTTAIYPQDVVLETERFLEAVTSDQVTLLEVVPSYLTVMLDVLEQKGMKLDFLSHLMLTGETIKPDLARRWLNLYPGIPIVNAYGPAEAADDISQLVICDLPKDTDFVPIGKPLANLNLYVLDNQMNLCPPGIYGEICVSGAGVGRGYIHDSQRTDQSFGKDPFAPSIPELTEGLRMYKTGDLGRWRHDGNLEFLGRKDFQVKIRGYRIELEEIEVCIIQSSHIKQAVVLAREDDDGSKYLCAYLVLEPVVQGSKEMCLLELKDELAAALPSYMIPAYFIILAEMPLLISGKIDRNVLPAPDRSAAPDENYAEPRNEVEQMLVTIWEEVLSVRKIGIDHNFFEMGGDSIRAIQISSKLSNQGYKLKMKDLFQNPEIRKLSKYVQADYREIDQGPVEGLVKLTPIQKWFFECGFSPANHWNQAVVLHKREGFNEDLLREVFTGLIRHHDALRMVFKYDEGLWTQYNRGDNREEHSWFELVIKTVADGHDGRLEMSRMIDELHGSLDLAKGPLVKAGLFKTRQGDHLAIIIHHLIIDGISWRILFEDLTLAYHQAERGNPIALPSKTDSFQTWADRLTEYANSEMLQKEKSYWQQLESQHVKALPKSGLFEGTPRVSDNMEYSFKLAAAETGQLLGKVHKAYNTEINDILLAALGRAVREWTSEDNVLICLEGHGREDIIKNVTIGRTVGWFTSIYPVVLNIPGSADISYHIKSVKENLRRIPNKGIGYGILKYLGAKRQEEEQQFRLEPEIKFNYLGQFDNDVNTELFGASDVPYGQTVSPEAEREVALNITGLVEDGCLTMSIEYNLAEYTGAEISLLGSRFKAHLMDIIKHCMEKETQELTPSDVGGDDLSIEELEAIMDFYNQ</sequence>
<dbReference type="SUPFAM" id="SSF52777">
    <property type="entry name" value="CoA-dependent acyltransferases"/>
    <property type="match status" value="6"/>
</dbReference>
<evidence type="ECO:0000256" key="7">
    <source>
        <dbReference type="ARBA" id="ARBA00023194"/>
    </source>
</evidence>
<dbReference type="CDD" id="cd19543">
    <property type="entry name" value="DCL_NRPS"/>
    <property type="match status" value="1"/>
</dbReference>
<dbReference type="SMART" id="SM00823">
    <property type="entry name" value="PKS_PP"/>
    <property type="match status" value="2"/>
</dbReference>
<dbReference type="SUPFAM" id="SSF47336">
    <property type="entry name" value="ACP-like"/>
    <property type="match status" value="2"/>
</dbReference>
<dbReference type="Pfam" id="PF00501">
    <property type="entry name" value="AMP-binding"/>
    <property type="match status" value="2"/>
</dbReference>
<dbReference type="Pfam" id="PF00668">
    <property type="entry name" value="Condensation"/>
    <property type="match status" value="3"/>
</dbReference>
<evidence type="ECO:0000256" key="1">
    <source>
        <dbReference type="ARBA" id="ARBA00001957"/>
    </source>
</evidence>
<dbReference type="GO" id="GO:0044550">
    <property type="term" value="P:secondary metabolite biosynthetic process"/>
    <property type="evidence" value="ECO:0007669"/>
    <property type="project" value="TreeGrafter"/>
</dbReference>
<evidence type="ECO:0000259" key="10">
    <source>
        <dbReference type="PROSITE" id="PS50075"/>
    </source>
</evidence>
<dbReference type="CDD" id="cd05930">
    <property type="entry name" value="A_NRPS"/>
    <property type="match status" value="2"/>
</dbReference>
<dbReference type="NCBIfam" id="TIGR01720">
    <property type="entry name" value="NRPS-para261"/>
    <property type="match status" value="1"/>
</dbReference>
<keyword evidence="6" id="KW-0677">Repeat</keyword>
<dbReference type="EMBL" id="CP159992">
    <property type="protein sequence ID" value="XCP96342.1"/>
    <property type="molecule type" value="Genomic_DNA"/>
</dbReference>
<evidence type="ECO:0000256" key="2">
    <source>
        <dbReference type="ARBA" id="ARBA00006432"/>
    </source>
</evidence>
<dbReference type="InterPro" id="IPR020806">
    <property type="entry name" value="PKS_PP-bd"/>
</dbReference>
<dbReference type="NCBIfam" id="NF003417">
    <property type="entry name" value="PRK04813.1"/>
    <property type="match status" value="2"/>
</dbReference>
<dbReference type="InterPro" id="IPR006162">
    <property type="entry name" value="Ppantetheine_attach_site"/>
</dbReference>
<dbReference type="Pfam" id="PF13193">
    <property type="entry name" value="AMP-binding_C"/>
    <property type="match status" value="2"/>
</dbReference>
<evidence type="ECO:0000313" key="11">
    <source>
        <dbReference type="EMBL" id="XCP96342.1"/>
    </source>
</evidence>
<dbReference type="Gene3D" id="2.30.38.10">
    <property type="entry name" value="Luciferase, Domain 3"/>
    <property type="match status" value="2"/>
</dbReference>
<dbReference type="InterPro" id="IPR001242">
    <property type="entry name" value="Condensation_dom"/>
</dbReference>
<proteinExistence type="inferred from homology"/>
<comment type="cofactor">
    <cofactor evidence="1">
        <name>pantetheine 4'-phosphate</name>
        <dbReference type="ChEBI" id="CHEBI:47942"/>
    </cofactor>
</comment>
<dbReference type="GO" id="GO:0016874">
    <property type="term" value="F:ligase activity"/>
    <property type="evidence" value="ECO:0007669"/>
    <property type="project" value="UniProtKB-KW"/>
</dbReference>
<keyword evidence="7" id="KW-0045">Antibiotic biosynthesis</keyword>
<reference evidence="11" key="1">
    <citation type="submission" date="2024-05" db="EMBL/GenBank/DDBJ databases">
        <title>Draft genome assemblies of 36 bacteria isolated from hibernating arctic ground squirrels.</title>
        <authorList>
            <person name="McKee H."/>
            <person name="Mullen L."/>
            <person name="Drown D.M."/>
            <person name="Duddleston K.N."/>
        </authorList>
    </citation>
    <scope>NUCLEOTIDE SEQUENCE</scope>
    <source>
        <strain evidence="11">AN1007</strain>
    </source>
</reference>
<dbReference type="PROSITE" id="PS00012">
    <property type="entry name" value="PHOSPHOPANTETHEINE"/>
    <property type="match status" value="1"/>
</dbReference>
<keyword evidence="3" id="KW-0596">Phosphopantetheine</keyword>
<keyword evidence="4" id="KW-0597">Phosphoprotein</keyword>
<dbReference type="InterPro" id="IPR000873">
    <property type="entry name" value="AMP-dep_synth/lig_dom"/>
</dbReference>
<protein>
    <submittedName>
        <fullName evidence="11">Amino acid adenylation domain-containing protein</fullName>
    </submittedName>
</protein>
<evidence type="ECO:0000256" key="9">
    <source>
        <dbReference type="SAM" id="MobiDB-lite"/>
    </source>
</evidence>
<dbReference type="InterPro" id="IPR023213">
    <property type="entry name" value="CAT-like_dom_sf"/>
</dbReference>
<dbReference type="Pfam" id="PF00550">
    <property type="entry name" value="PP-binding"/>
    <property type="match status" value="2"/>
</dbReference>
<dbReference type="FunFam" id="3.30.559.10:FF:000012">
    <property type="entry name" value="Non-ribosomal peptide synthetase"/>
    <property type="match status" value="1"/>
</dbReference>
<dbReference type="FunFam" id="3.40.50.980:FF:000001">
    <property type="entry name" value="Non-ribosomal peptide synthetase"/>
    <property type="match status" value="2"/>
</dbReference>
<evidence type="ECO:0000256" key="4">
    <source>
        <dbReference type="ARBA" id="ARBA00022553"/>
    </source>
</evidence>
<dbReference type="GO" id="GO:0031177">
    <property type="term" value="F:phosphopantetheine binding"/>
    <property type="evidence" value="ECO:0007669"/>
    <property type="project" value="InterPro"/>
</dbReference>
<dbReference type="PROSITE" id="PS50075">
    <property type="entry name" value="CARRIER"/>
    <property type="match status" value="2"/>
</dbReference>
<dbReference type="GO" id="GO:0017000">
    <property type="term" value="P:antibiotic biosynthetic process"/>
    <property type="evidence" value="ECO:0007669"/>
    <property type="project" value="UniProtKB-KW"/>
</dbReference>
<evidence type="ECO:0000256" key="3">
    <source>
        <dbReference type="ARBA" id="ARBA00022450"/>
    </source>
</evidence>
<dbReference type="RefSeq" id="WP_366294824.1">
    <property type="nucleotide sequence ID" value="NZ_CP159992.1"/>
</dbReference>
<dbReference type="InterPro" id="IPR045851">
    <property type="entry name" value="AMP-bd_C_sf"/>
</dbReference>
<dbReference type="NCBIfam" id="TIGR01733">
    <property type="entry name" value="AA-adenyl-dom"/>
    <property type="match status" value="2"/>
</dbReference>
<dbReference type="PROSITE" id="PS00455">
    <property type="entry name" value="AMP_BINDING"/>
    <property type="match status" value="1"/>
</dbReference>
<dbReference type="InterPro" id="IPR036736">
    <property type="entry name" value="ACP-like_sf"/>
</dbReference>
<dbReference type="Gene3D" id="3.30.300.30">
    <property type="match status" value="2"/>
</dbReference>
<dbReference type="CDD" id="cd19534">
    <property type="entry name" value="E_NRPS"/>
    <property type="match status" value="1"/>
</dbReference>
<dbReference type="InterPro" id="IPR010060">
    <property type="entry name" value="NRPS_synth"/>
</dbReference>
<feature type="domain" description="Carrier" evidence="10">
    <location>
        <begin position="2038"/>
        <end position="2112"/>
    </location>
</feature>
<dbReference type="FunFam" id="1.10.1200.10:FF:000005">
    <property type="entry name" value="Nonribosomal peptide synthetase 1"/>
    <property type="match status" value="2"/>
</dbReference>
<dbReference type="PANTHER" id="PTHR45527">
    <property type="entry name" value="NONRIBOSOMAL PEPTIDE SYNTHETASE"/>
    <property type="match status" value="1"/>
</dbReference>
<feature type="region of interest" description="Disordered" evidence="9">
    <location>
        <begin position="950"/>
        <end position="969"/>
    </location>
</feature>
<evidence type="ECO:0000256" key="8">
    <source>
        <dbReference type="ARBA" id="ARBA00023268"/>
    </source>
</evidence>
<keyword evidence="8" id="KW-0511">Multifunctional enzyme</keyword>
<evidence type="ECO:0000256" key="5">
    <source>
        <dbReference type="ARBA" id="ARBA00022598"/>
    </source>
</evidence>
<dbReference type="InterPro" id="IPR025110">
    <property type="entry name" value="AMP-bd_C"/>
</dbReference>
<dbReference type="FunFam" id="3.30.300.30:FF:000015">
    <property type="entry name" value="Nonribosomal peptide synthase SidD"/>
    <property type="match status" value="1"/>
</dbReference>
<dbReference type="FunFam" id="3.40.50.12780:FF:000012">
    <property type="entry name" value="Non-ribosomal peptide synthetase"/>
    <property type="match status" value="1"/>
</dbReference>
<dbReference type="GO" id="GO:0008610">
    <property type="term" value="P:lipid biosynthetic process"/>
    <property type="evidence" value="ECO:0007669"/>
    <property type="project" value="UniProtKB-ARBA"/>
</dbReference>
<dbReference type="GO" id="GO:0005829">
    <property type="term" value="C:cytosol"/>
    <property type="evidence" value="ECO:0007669"/>
    <property type="project" value="TreeGrafter"/>
</dbReference>
<comment type="similarity">
    <text evidence="2">Belongs to the ATP-dependent AMP-binding enzyme family.</text>
</comment>
<dbReference type="InterPro" id="IPR009081">
    <property type="entry name" value="PP-bd_ACP"/>
</dbReference>
<name>A0AAU8NFR3_9BACL</name>
<dbReference type="SUPFAM" id="SSF56801">
    <property type="entry name" value="Acetyl-CoA synthetase-like"/>
    <property type="match status" value="2"/>
</dbReference>
<organism evidence="11">
    <name type="scientific">Paenibacillus sp. AN1007</name>
    <dbReference type="NCBI Taxonomy" id="3151385"/>
    <lineage>
        <taxon>Bacteria</taxon>
        <taxon>Bacillati</taxon>
        <taxon>Bacillota</taxon>
        <taxon>Bacilli</taxon>
        <taxon>Bacillales</taxon>
        <taxon>Paenibacillaceae</taxon>
        <taxon>Paenibacillus</taxon>
    </lineage>
</organism>
<dbReference type="InterPro" id="IPR020845">
    <property type="entry name" value="AMP-binding_CS"/>
</dbReference>
<dbReference type="Gene3D" id="3.30.559.30">
    <property type="entry name" value="Nonribosomal peptide synthetase, condensation domain"/>
    <property type="match status" value="3"/>
</dbReference>
<dbReference type="PANTHER" id="PTHR45527:SF14">
    <property type="entry name" value="PLIPASTATIN SYNTHASE SUBUNIT B"/>
    <property type="match status" value="1"/>
</dbReference>
<accession>A0AAU8NFR3</accession>
<dbReference type="InterPro" id="IPR010071">
    <property type="entry name" value="AA_adenyl_dom"/>
</dbReference>